<sequence>MEQQNLADQYNYSQWWRHSSNQHMAELMPEVFACPSTPNGGETMASAGPLFTGFQTSDYACPTESLLDTVPKAGRPTPIRLLARSPSMASRRSKRLFE</sequence>
<dbReference type="InterPro" id="IPR011453">
    <property type="entry name" value="DUF1559"/>
</dbReference>
<feature type="domain" description="DUF1559" evidence="1">
    <location>
        <begin position="1"/>
        <end position="71"/>
    </location>
</feature>
<organism evidence="2 3">
    <name type="scientific">Blastopirellula retiformator</name>
    <dbReference type="NCBI Taxonomy" id="2527970"/>
    <lineage>
        <taxon>Bacteria</taxon>
        <taxon>Pseudomonadati</taxon>
        <taxon>Planctomycetota</taxon>
        <taxon>Planctomycetia</taxon>
        <taxon>Pirellulales</taxon>
        <taxon>Pirellulaceae</taxon>
        <taxon>Blastopirellula</taxon>
    </lineage>
</organism>
<evidence type="ECO:0000313" key="3">
    <source>
        <dbReference type="Proteomes" id="UP000318878"/>
    </source>
</evidence>
<evidence type="ECO:0000259" key="1">
    <source>
        <dbReference type="Pfam" id="PF07596"/>
    </source>
</evidence>
<keyword evidence="3" id="KW-1185">Reference proteome</keyword>
<accession>A0A5C5VM94</accession>
<proteinExistence type="predicted"/>
<evidence type="ECO:0000313" key="2">
    <source>
        <dbReference type="EMBL" id="TWT38995.1"/>
    </source>
</evidence>
<dbReference type="AlphaFoldDB" id="A0A5C5VM94"/>
<dbReference type="EMBL" id="SJPF01000001">
    <property type="protein sequence ID" value="TWT38995.1"/>
    <property type="molecule type" value="Genomic_DNA"/>
</dbReference>
<dbReference type="Proteomes" id="UP000318878">
    <property type="component" value="Unassembled WGS sequence"/>
</dbReference>
<dbReference type="Pfam" id="PF07596">
    <property type="entry name" value="SBP_bac_10"/>
    <property type="match status" value="1"/>
</dbReference>
<reference evidence="2 3" key="1">
    <citation type="submission" date="2019-02" db="EMBL/GenBank/DDBJ databases">
        <title>Deep-cultivation of Planctomycetes and their phenomic and genomic characterization uncovers novel biology.</title>
        <authorList>
            <person name="Wiegand S."/>
            <person name="Jogler M."/>
            <person name="Boedeker C."/>
            <person name="Pinto D."/>
            <person name="Vollmers J."/>
            <person name="Rivas-Marin E."/>
            <person name="Kohn T."/>
            <person name="Peeters S.H."/>
            <person name="Heuer A."/>
            <person name="Rast P."/>
            <person name="Oberbeckmann S."/>
            <person name="Bunk B."/>
            <person name="Jeske O."/>
            <person name="Meyerdierks A."/>
            <person name="Storesund J.E."/>
            <person name="Kallscheuer N."/>
            <person name="Luecker S."/>
            <person name="Lage O.M."/>
            <person name="Pohl T."/>
            <person name="Merkel B.J."/>
            <person name="Hornburger P."/>
            <person name="Mueller R.-W."/>
            <person name="Bruemmer F."/>
            <person name="Labrenz M."/>
            <person name="Spormann A.M."/>
            <person name="Op Den Camp H."/>
            <person name="Overmann J."/>
            <person name="Amann R."/>
            <person name="Jetten M.S.M."/>
            <person name="Mascher T."/>
            <person name="Medema M.H."/>
            <person name="Devos D.P."/>
            <person name="Kaster A.-K."/>
            <person name="Ovreas L."/>
            <person name="Rohde M."/>
            <person name="Galperin M.Y."/>
            <person name="Jogler C."/>
        </authorList>
    </citation>
    <scope>NUCLEOTIDE SEQUENCE [LARGE SCALE GENOMIC DNA]</scope>
    <source>
        <strain evidence="2 3">Enr8</strain>
    </source>
</reference>
<name>A0A5C5VM94_9BACT</name>
<comment type="caution">
    <text evidence="2">The sequence shown here is derived from an EMBL/GenBank/DDBJ whole genome shotgun (WGS) entry which is preliminary data.</text>
</comment>
<gene>
    <name evidence="2" type="ORF">Enr8_06900</name>
</gene>
<protein>
    <recommendedName>
        <fullName evidence="1">DUF1559 domain-containing protein</fullName>
    </recommendedName>
</protein>